<dbReference type="InParanoid" id="D6WEC5"/>
<evidence type="ECO:0000313" key="3">
    <source>
        <dbReference type="Proteomes" id="UP000007266"/>
    </source>
</evidence>
<sequence>MRLSYRLLLGPVSELYQCCNEKNFLTNTKAPLSRQNEKHFAFKTPIINYRIRQDFQRKTDQRTSPERPYSTSIKTSL</sequence>
<dbReference type="AlphaFoldDB" id="D6WEC5"/>
<keyword evidence="3" id="KW-1185">Reference proteome</keyword>
<reference evidence="2 3" key="1">
    <citation type="journal article" date="2008" name="Nature">
        <title>The genome of the model beetle and pest Tribolium castaneum.</title>
        <authorList>
            <consortium name="Tribolium Genome Sequencing Consortium"/>
            <person name="Richards S."/>
            <person name="Gibbs R.A."/>
            <person name="Weinstock G.M."/>
            <person name="Brown S.J."/>
            <person name="Denell R."/>
            <person name="Beeman R.W."/>
            <person name="Gibbs R."/>
            <person name="Beeman R.W."/>
            <person name="Brown S.J."/>
            <person name="Bucher G."/>
            <person name="Friedrich M."/>
            <person name="Grimmelikhuijzen C.J."/>
            <person name="Klingler M."/>
            <person name="Lorenzen M."/>
            <person name="Richards S."/>
            <person name="Roth S."/>
            <person name="Schroder R."/>
            <person name="Tautz D."/>
            <person name="Zdobnov E.M."/>
            <person name="Muzny D."/>
            <person name="Gibbs R.A."/>
            <person name="Weinstock G.M."/>
            <person name="Attaway T."/>
            <person name="Bell S."/>
            <person name="Buhay C.J."/>
            <person name="Chandrabose M.N."/>
            <person name="Chavez D."/>
            <person name="Clerk-Blankenburg K.P."/>
            <person name="Cree A."/>
            <person name="Dao M."/>
            <person name="Davis C."/>
            <person name="Chacko J."/>
            <person name="Dinh H."/>
            <person name="Dugan-Rocha S."/>
            <person name="Fowler G."/>
            <person name="Garner T.T."/>
            <person name="Garnes J."/>
            <person name="Gnirke A."/>
            <person name="Hawes A."/>
            <person name="Hernandez J."/>
            <person name="Hines S."/>
            <person name="Holder M."/>
            <person name="Hume J."/>
            <person name="Jhangiani S.N."/>
            <person name="Joshi V."/>
            <person name="Khan Z.M."/>
            <person name="Jackson L."/>
            <person name="Kovar C."/>
            <person name="Kowis A."/>
            <person name="Lee S."/>
            <person name="Lewis L.R."/>
            <person name="Margolis J."/>
            <person name="Morgan M."/>
            <person name="Nazareth L.V."/>
            <person name="Nguyen N."/>
            <person name="Okwuonu G."/>
            <person name="Parker D."/>
            <person name="Richards S."/>
            <person name="Ruiz S.J."/>
            <person name="Santibanez J."/>
            <person name="Savard J."/>
            <person name="Scherer S.E."/>
            <person name="Schneider B."/>
            <person name="Sodergren E."/>
            <person name="Tautz D."/>
            <person name="Vattahil S."/>
            <person name="Villasana D."/>
            <person name="White C.S."/>
            <person name="Wright R."/>
            <person name="Park Y."/>
            <person name="Beeman R.W."/>
            <person name="Lord J."/>
            <person name="Oppert B."/>
            <person name="Lorenzen M."/>
            <person name="Brown S."/>
            <person name="Wang L."/>
            <person name="Savard J."/>
            <person name="Tautz D."/>
            <person name="Richards S."/>
            <person name="Weinstock G."/>
            <person name="Gibbs R.A."/>
            <person name="Liu Y."/>
            <person name="Worley K."/>
            <person name="Weinstock G."/>
            <person name="Elsik C.G."/>
            <person name="Reese J.T."/>
            <person name="Elhaik E."/>
            <person name="Landan G."/>
            <person name="Graur D."/>
            <person name="Arensburger P."/>
            <person name="Atkinson P."/>
            <person name="Beeman R.W."/>
            <person name="Beidler J."/>
            <person name="Brown S.J."/>
            <person name="Demuth J.P."/>
            <person name="Drury D.W."/>
            <person name="Du Y.Z."/>
            <person name="Fujiwara H."/>
            <person name="Lorenzen M."/>
            <person name="Maselli V."/>
            <person name="Osanai M."/>
            <person name="Park Y."/>
            <person name="Robertson H.M."/>
            <person name="Tu Z."/>
            <person name="Wang J.J."/>
            <person name="Wang S."/>
            <person name="Richards S."/>
            <person name="Song H."/>
            <person name="Zhang L."/>
            <person name="Sodergren E."/>
            <person name="Werner D."/>
            <person name="Stanke M."/>
            <person name="Morgenstern B."/>
            <person name="Solovyev V."/>
            <person name="Kosarev P."/>
            <person name="Brown G."/>
            <person name="Chen H.C."/>
            <person name="Ermolaeva O."/>
            <person name="Hlavina W."/>
            <person name="Kapustin Y."/>
            <person name="Kiryutin B."/>
            <person name="Kitts P."/>
            <person name="Maglott D."/>
            <person name="Pruitt K."/>
            <person name="Sapojnikov V."/>
            <person name="Souvorov A."/>
            <person name="Mackey A.J."/>
            <person name="Waterhouse R.M."/>
            <person name="Wyder S."/>
            <person name="Zdobnov E.M."/>
            <person name="Zdobnov E.M."/>
            <person name="Wyder S."/>
            <person name="Kriventseva E.V."/>
            <person name="Kadowaki T."/>
            <person name="Bork P."/>
            <person name="Aranda M."/>
            <person name="Bao R."/>
            <person name="Beermann A."/>
            <person name="Berns N."/>
            <person name="Bolognesi R."/>
            <person name="Bonneton F."/>
            <person name="Bopp D."/>
            <person name="Brown S.J."/>
            <person name="Bucher G."/>
            <person name="Butts T."/>
            <person name="Chaumot A."/>
            <person name="Denell R.E."/>
            <person name="Ferrier D.E."/>
            <person name="Friedrich M."/>
            <person name="Gordon C.M."/>
            <person name="Jindra M."/>
            <person name="Klingler M."/>
            <person name="Lan Q."/>
            <person name="Lattorff H.M."/>
            <person name="Laudet V."/>
            <person name="von Levetsow C."/>
            <person name="Liu Z."/>
            <person name="Lutz R."/>
            <person name="Lynch J.A."/>
            <person name="da Fonseca R.N."/>
            <person name="Posnien N."/>
            <person name="Reuter R."/>
            <person name="Roth S."/>
            <person name="Savard J."/>
            <person name="Schinko J.B."/>
            <person name="Schmitt C."/>
            <person name="Schoppmeier M."/>
            <person name="Schroder R."/>
            <person name="Shippy T.D."/>
            <person name="Simonnet F."/>
            <person name="Marques-Souza H."/>
            <person name="Tautz D."/>
            <person name="Tomoyasu Y."/>
            <person name="Trauner J."/>
            <person name="Van der Zee M."/>
            <person name="Vervoort M."/>
            <person name="Wittkopp N."/>
            <person name="Wimmer E.A."/>
            <person name="Yang X."/>
            <person name="Jones A.K."/>
            <person name="Sattelle D.B."/>
            <person name="Ebert P.R."/>
            <person name="Nelson D."/>
            <person name="Scott J.G."/>
            <person name="Beeman R.W."/>
            <person name="Muthukrishnan S."/>
            <person name="Kramer K.J."/>
            <person name="Arakane Y."/>
            <person name="Beeman R.W."/>
            <person name="Zhu Q."/>
            <person name="Hogenkamp D."/>
            <person name="Dixit R."/>
            <person name="Oppert B."/>
            <person name="Jiang H."/>
            <person name="Zou Z."/>
            <person name="Marshall J."/>
            <person name="Elpidina E."/>
            <person name="Vinokurov K."/>
            <person name="Oppert C."/>
            <person name="Zou Z."/>
            <person name="Evans J."/>
            <person name="Lu Z."/>
            <person name="Zhao P."/>
            <person name="Sumathipala N."/>
            <person name="Altincicek B."/>
            <person name="Vilcinskas A."/>
            <person name="Williams M."/>
            <person name="Hultmark D."/>
            <person name="Hetru C."/>
            <person name="Jiang H."/>
            <person name="Grimmelikhuijzen C.J."/>
            <person name="Hauser F."/>
            <person name="Cazzamali G."/>
            <person name="Williamson M."/>
            <person name="Park Y."/>
            <person name="Li B."/>
            <person name="Tanaka Y."/>
            <person name="Predel R."/>
            <person name="Neupert S."/>
            <person name="Schachtner J."/>
            <person name="Verleyen P."/>
            <person name="Raible F."/>
            <person name="Bork P."/>
            <person name="Friedrich M."/>
            <person name="Walden K.K."/>
            <person name="Robertson H.M."/>
            <person name="Angeli S."/>
            <person name="Foret S."/>
            <person name="Bucher G."/>
            <person name="Schuetz S."/>
            <person name="Maleszka R."/>
            <person name="Wimmer E.A."/>
            <person name="Beeman R.W."/>
            <person name="Lorenzen M."/>
            <person name="Tomoyasu Y."/>
            <person name="Miller S.C."/>
            <person name="Grossmann D."/>
            <person name="Bucher G."/>
        </authorList>
    </citation>
    <scope>NUCLEOTIDE SEQUENCE [LARGE SCALE GENOMIC DNA]</scope>
    <source>
        <strain evidence="2 3">Georgia GA2</strain>
    </source>
</reference>
<evidence type="ECO:0000313" key="2">
    <source>
        <dbReference type="EMBL" id="EFA00861.1"/>
    </source>
</evidence>
<feature type="compositionally biased region" description="Basic and acidic residues" evidence="1">
    <location>
        <begin position="54"/>
        <end position="65"/>
    </location>
</feature>
<dbReference type="HOGENOM" id="CLU_2641338_0_0_1"/>
<dbReference type="Proteomes" id="UP000007266">
    <property type="component" value="Linkage group 3"/>
</dbReference>
<evidence type="ECO:0000256" key="1">
    <source>
        <dbReference type="SAM" id="MobiDB-lite"/>
    </source>
</evidence>
<reference evidence="2 3" key="2">
    <citation type="journal article" date="2010" name="Nucleic Acids Res.">
        <title>BeetleBase in 2010: revisions to provide comprehensive genomic information for Tribolium castaneum.</title>
        <authorList>
            <person name="Kim H.S."/>
            <person name="Murphy T."/>
            <person name="Xia J."/>
            <person name="Caragea D."/>
            <person name="Park Y."/>
            <person name="Beeman R.W."/>
            <person name="Lorenzen M.D."/>
            <person name="Butcher S."/>
            <person name="Manak J.R."/>
            <person name="Brown S.J."/>
        </authorList>
    </citation>
    <scope>GENOME REANNOTATION</scope>
    <source>
        <strain evidence="2 3">Georgia GA2</strain>
    </source>
</reference>
<name>D6WEC5_TRICA</name>
<protein>
    <submittedName>
        <fullName evidence="2">Uncharacterized protein</fullName>
    </submittedName>
</protein>
<proteinExistence type="predicted"/>
<dbReference type="EMBL" id="KQ971326">
    <property type="protein sequence ID" value="EFA00861.1"/>
    <property type="molecule type" value="Genomic_DNA"/>
</dbReference>
<feature type="region of interest" description="Disordered" evidence="1">
    <location>
        <begin position="54"/>
        <end position="77"/>
    </location>
</feature>
<gene>
    <name evidence="2" type="primary">GLEAN_03764</name>
    <name evidence="2" type="ORF">TcasGA2_TC003764</name>
</gene>
<organism evidence="2 3">
    <name type="scientific">Tribolium castaneum</name>
    <name type="common">Red flour beetle</name>
    <dbReference type="NCBI Taxonomy" id="7070"/>
    <lineage>
        <taxon>Eukaryota</taxon>
        <taxon>Metazoa</taxon>
        <taxon>Ecdysozoa</taxon>
        <taxon>Arthropoda</taxon>
        <taxon>Hexapoda</taxon>
        <taxon>Insecta</taxon>
        <taxon>Pterygota</taxon>
        <taxon>Neoptera</taxon>
        <taxon>Endopterygota</taxon>
        <taxon>Coleoptera</taxon>
        <taxon>Polyphaga</taxon>
        <taxon>Cucujiformia</taxon>
        <taxon>Tenebrionidae</taxon>
        <taxon>Tenebrionidae incertae sedis</taxon>
        <taxon>Tribolium</taxon>
    </lineage>
</organism>
<accession>D6WEC5</accession>